<dbReference type="Gene3D" id="3.30.1050.10">
    <property type="entry name" value="SCP2 sterol-binding domain"/>
    <property type="match status" value="1"/>
</dbReference>
<evidence type="ECO:0000259" key="1">
    <source>
        <dbReference type="PROSITE" id="PS51186"/>
    </source>
</evidence>
<reference evidence="2" key="2">
    <citation type="journal article" date="2021" name="Sci. Rep.">
        <title>The distribution of antibiotic resistance genes in chicken gut microbiota commensals.</title>
        <authorList>
            <person name="Juricova H."/>
            <person name="Matiasovicova J."/>
            <person name="Kubasova T."/>
            <person name="Cejkova D."/>
            <person name="Rychlik I."/>
        </authorList>
    </citation>
    <scope>NUCLEOTIDE SEQUENCE</scope>
    <source>
        <strain evidence="2">An559</strain>
    </source>
</reference>
<comment type="caution">
    <text evidence="2">The sequence shown here is derived from an EMBL/GenBank/DDBJ whole genome shotgun (WGS) entry which is preliminary data.</text>
</comment>
<dbReference type="InterPro" id="IPR025559">
    <property type="entry name" value="Eis_dom"/>
</dbReference>
<dbReference type="Pfam" id="PF13527">
    <property type="entry name" value="Acetyltransf_9"/>
    <property type="match status" value="1"/>
</dbReference>
<evidence type="ECO:0000313" key="2">
    <source>
        <dbReference type="EMBL" id="MBM6921631.1"/>
    </source>
</evidence>
<organism evidence="2 3">
    <name type="scientific">Merdimmobilis hominis</name>
    <dbReference type="NCBI Taxonomy" id="2897707"/>
    <lineage>
        <taxon>Bacteria</taxon>
        <taxon>Bacillati</taxon>
        <taxon>Bacillota</taxon>
        <taxon>Clostridia</taxon>
        <taxon>Eubacteriales</taxon>
        <taxon>Oscillospiraceae</taxon>
        <taxon>Merdimmobilis</taxon>
    </lineage>
</organism>
<dbReference type="Gene3D" id="3.40.630.30">
    <property type="match status" value="2"/>
</dbReference>
<dbReference type="RefSeq" id="WP_204447760.1">
    <property type="nucleotide sequence ID" value="NZ_JACJKY010000021.1"/>
</dbReference>
<dbReference type="AlphaFoldDB" id="A0A938X7I1"/>
<dbReference type="InterPro" id="IPR016181">
    <property type="entry name" value="Acyl_CoA_acyltransferase"/>
</dbReference>
<proteinExistence type="predicted"/>
<dbReference type="PROSITE" id="PS51186">
    <property type="entry name" value="GNAT"/>
    <property type="match status" value="1"/>
</dbReference>
<sequence length="408" mass="46702">MIIRKIREEELKRCYEVMSIAFEFPNKATQTNDEIVKEAKEQPKTRGQEYWQEKWAAFEDDDKTMMGFMFTIPYTVQFDGQEYPMCGIGGVSTLPQYRKNGVIRGCFEHNLPQMYEDGVVFSYLYPFSTAFYRKFGYEMCGERVFYEIDLRAYTHFPVEGKCVLAEGQSFNEEIASVYRDFCGNMNLMCVRKPYDFPDAEGRDPAKDCVYTYVYVAKDGTPKGVMTFTKEQIEPYVFEMKCSQFYFSDWEGFYGLLNHALAYKTYYKKISFWLPSHMDVVSRIPEWAMVPCKRTVAHTGMNRVVNVQKALKGARYHGSGTIAIGVNDPQIAKNDGVWLVSFENGQASAVERTTKTPDITMGISDFSRLIAGSHDTADAVSLPGVLVLNPSAPFAGVFYKKPIFIMDSF</sequence>
<name>A0A938X7I1_9FIRM</name>
<feature type="domain" description="N-acetyltransferase" evidence="1">
    <location>
        <begin position="1"/>
        <end position="159"/>
    </location>
</feature>
<dbReference type="SUPFAM" id="SSF55729">
    <property type="entry name" value="Acyl-CoA N-acyltransferases (Nat)"/>
    <property type="match status" value="1"/>
</dbReference>
<dbReference type="SUPFAM" id="SSF55718">
    <property type="entry name" value="SCP-like"/>
    <property type="match status" value="1"/>
</dbReference>
<dbReference type="EMBL" id="JACJKY010000021">
    <property type="protein sequence ID" value="MBM6921631.1"/>
    <property type="molecule type" value="Genomic_DNA"/>
</dbReference>
<protein>
    <submittedName>
        <fullName evidence="2">GNAT family N-acetyltransferase</fullName>
    </submittedName>
</protein>
<dbReference type="InterPro" id="IPR000182">
    <property type="entry name" value="GNAT_dom"/>
</dbReference>
<accession>A0A938X7I1</accession>
<dbReference type="PANTHER" id="PTHR37817:SF1">
    <property type="entry name" value="N-ACETYLTRANSFERASE EIS"/>
    <property type="match status" value="1"/>
</dbReference>
<gene>
    <name evidence="2" type="ORF">H6A12_10765</name>
</gene>
<reference evidence="2" key="1">
    <citation type="submission" date="2020-08" db="EMBL/GenBank/DDBJ databases">
        <authorList>
            <person name="Cejkova D."/>
            <person name="Kubasova T."/>
            <person name="Jahodarova E."/>
            <person name="Rychlik I."/>
        </authorList>
    </citation>
    <scope>NUCLEOTIDE SEQUENCE</scope>
    <source>
        <strain evidence="2">An559</strain>
    </source>
</reference>
<dbReference type="Proteomes" id="UP000774750">
    <property type="component" value="Unassembled WGS sequence"/>
</dbReference>
<dbReference type="GO" id="GO:0030649">
    <property type="term" value="P:aminoglycoside antibiotic catabolic process"/>
    <property type="evidence" value="ECO:0007669"/>
    <property type="project" value="TreeGrafter"/>
</dbReference>
<dbReference type="Pfam" id="PF13530">
    <property type="entry name" value="SCP2_2"/>
    <property type="match status" value="1"/>
</dbReference>
<evidence type="ECO:0000313" key="3">
    <source>
        <dbReference type="Proteomes" id="UP000774750"/>
    </source>
</evidence>
<dbReference type="InterPro" id="IPR036527">
    <property type="entry name" value="SCP2_sterol-bd_dom_sf"/>
</dbReference>
<dbReference type="PANTHER" id="PTHR37817">
    <property type="entry name" value="N-ACETYLTRANSFERASE EIS"/>
    <property type="match status" value="1"/>
</dbReference>
<dbReference type="GO" id="GO:0034069">
    <property type="term" value="F:aminoglycoside N-acetyltransferase activity"/>
    <property type="evidence" value="ECO:0007669"/>
    <property type="project" value="TreeGrafter"/>
</dbReference>
<dbReference type="InterPro" id="IPR051554">
    <property type="entry name" value="Acetyltransferase_Eis"/>
</dbReference>
<keyword evidence="3" id="KW-1185">Reference proteome</keyword>